<reference evidence="2 3" key="1">
    <citation type="submission" date="2016-11" db="EMBL/GenBank/DDBJ databases">
        <authorList>
            <person name="Jaros S."/>
            <person name="Januszkiewicz K."/>
            <person name="Wedrychowicz H."/>
        </authorList>
    </citation>
    <scope>NUCLEOTIDE SEQUENCE [LARGE SCALE GENOMIC DNA]</scope>
    <source>
        <strain evidence="2 3">DSM 22807</strain>
    </source>
</reference>
<feature type="transmembrane region" description="Helical" evidence="1">
    <location>
        <begin position="92"/>
        <end position="114"/>
    </location>
</feature>
<dbReference type="EMBL" id="FQZH01000003">
    <property type="protein sequence ID" value="SHJ42846.1"/>
    <property type="molecule type" value="Genomic_DNA"/>
</dbReference>
<dbReference type="STRING" id="683124.SAMN05444337_1998"/>
<keyword evidence="1" id="KW-0472">Membrane</keyword>
<organism evidence="2 3">
    <name type="scientific">Flavobacterium haoranii</name>
    <dbReference type="NCBI Taxonomy" id="683124"/>
    <lineage>
        <taxon>Bacteria</taxon>
        <taxon>Pseudomonadati</taxon>
        <taxon>Bacteroidota</taxon>
        <taxon>Flavobacteriia</taxon>
        <taxon>Flavobacteriales</taxon>
        <taxon>Flavobacteriaceae</taxon>
        <taxon>Flavobacterium</taxon>
    </lineage>
</organism>
<dbReference type="RefSeq" id="WP_072784548.1">
    <property type="nucleotide sequence ID" value="NZ_CP045292.1"/>
</dbReference>
<dbReference type="Proteomes" id="UP000184232">
    <property type="component" value="Unassembled WGS sequence"/>
</dbReference>
<dbReference type="AlphaFoldDB" id="A0A1M6J840"/>
<evidence type="ECO:0000256" key="1">
    <source>
        <dbReference type="SAM" id="Phobius"/>
    </source>
</evidence>
<evidence type="ECO:0000313" key="3">
    <source>
        <dbReference type="Proteomes" id="UP000184232"/>
    </source>
</evidence>
<accession>A0A1M6J840</accession>
<keyword evidence="1" id="KW-1133">Transmembrane helix</keyword>
<feature type="transmembrane region" description="Helical" evidence="1">
    <location>
        <begin position="54"/>
        <end position="80"/>
    </location>
</feature>
<feature type="transmembrane region" description="Helical" evidence="1">
    <location>
        <begin position="16"/>
        <end position="34"/>
    </location>
</feature>
<gene>
    <name evidence="2" type="ORF">SAMN05444337_1998</name>
</gene>
<evidence type="ECO:0000313" key="2">
    <source>
        <dbReference type="EMBL" id="SHJ42846.1"/>
    </source>
</evidence>
<keyword evidence="1" id="KW-0812">Transmembrane</keyword>
<protein>
    <submittedName>
        <fullName evidence="2">Uncharacterized protein</fullName>
    </submittedName>
</protein>
<keyword evidence="3" id="KW-1185">Reference proteome</keyword>
<dbReference type="OrthoDB" id="1366023at2"/>
<feature type="transmembrane region" description="Helical" evidence="1">
    <location>
        <begin position="120"/>
        <end position="143"/>
    </location>
</feature>
<proteinExistence type="predicted"/>
<sequence>MKVAVNNKMIVSPKTFFLSILGLAYYFLIAIFLFRVDLVDKVESPLLLDLDFYFIVFISILLSFSWFLMNYFLTHFLLIYKLQNKRKSEPDLFISTMICSIGYLSCALLINYILDYDFGHFIAYAFLFLAIRIIWAVFSSAFFKK</sequence>
<name>A0A1M6J840_9FLAO</name>